<dbReference type="InterPro" id="IPR056670">
    <property type="entry name" value="DUF7768"/>
</dbReference>
<organism evidence="2 3">
    <name type="scientific">Agathobacter rectalis CAG:36</name>
    <dbReference type="NCBI Taxonomy" id="1263079"/>
    <lineage>
        <taxon>Bacteria</taxon>
        <taxon>Bacillati</taxon>
        <taxon>Bacillota</taxon>
        <taxon>Clostridia</taxon>
        <taxon>Lachnospirales</taxon>
        <taxon>Lachnospiraceae</taxon>
        <taxon>Agathobacter</taxon>
    </lineage>
</organism>
<comment type="caution">
    <text evidence="2">The sequence shown here is derived from an EMBL/GenBank/DDBJ whole genome shotgun (WGS) entry which is preliminary data.</text>
</comment>
<protein>
    <recommendedName>
        <fullName evidence="1">DUF7768 domain-containing protein</fullName>
    </recommendedName>
</protein>
<dbReference type="Proteomes" id="UP000018162">
    <property type="component" value="Unassembled WGS sequence"/>
</dbReference>
<dbReference type="Gene3D" id="3.40.50.10400">
    <property type="entry name" value="Hypothetical protein PA1492"/>
    <property type="match status" value="1"/>
</dbReference>
<evidence type="ECO:0000313" key="3">
    <source>
        <dbReference type="Proteomes" id="UP000018162"/>
    </source>
</evidence>
<proteinExistence type="predicted"/>
<sequence length="115" mass="12732">MELGIALLDMCDELWVYGINNPSEGMKKEIAYAKEHGIPVKDAADLYRLREQEKNRQEDKELGDALLVLPTHTGAINGVAAFESTTVRISGEVIVELAAELRRNRGHDITVEAEA</sequence>
<dbReference type="EMBL" id="CBFV010000091">
    <property type="protein sequence ID" value="CDC74985.1"/>
    <property type="molecule type" value="Genomic_DNA"/>
</dbReference>
<name>R6TS50_9FIRM</name>
<gene>
    <name evidence="2" type="ORF">BN626_01904</name>
</gene>
<feature type="domain" description="DUF7768" evidence="1">
    <location>
        <begin position="1"/>
        <end position="41"/>
    </location>
</feature>
<reference evidence="2" key="1">
    <citation type="submission" date="2012-11" db="EMBL/GenBank/DDBJ databases">
        <title>Dependencies among metagenomic species, viruses, plasmids and units of genetic variation.</title>
        <authorList>
            <person name="Nielsen H.B."/>
            <person name="Almeida M."/>
            <person name="Juncker A.S."/>
            <person name="Rasmussen S."/>
            <person name="Li J."/>
            <person name="Sunagawa S."/>
            <person name="Plichta D."/>
            <person name="Gautier L."/>
            <person name="Le Chatelier E."/>
            <person name="Peletier E."/>
            <person name="Bonde I."/>
            <person name="Nielsen T."/>
            <person name="Manichanh C."/>
            <person name="Arumugam M."/>
            <person name="Batto J."/>
            <person name="Santos M.B.Q.D."/>
            <person name="Blom N."/>
            <person name="Borruel N."/>
            <person name="Burgdorf K.S."/>
            <person name="Boumezbeur F."/>
            <person name="Casellas F."/>
            <person name="Dore J."/>
            <person name="Guarner F."/>
            <person name="Hansen T."/>
            <person name="Hildebrand F."/>
            <person name="Kaas R.S."/>
            <person name="Kennedy S."/>
            <person name="Kristiansen K."/>
            <person name="Kultima J.R."/>
            <person name="Leonard P."/>
            <person name="Levenez F."/>
            <person name="Lund O."/>
            <person name="Moumen B."/>
            <person name="Le Paslier D."/>
            <person name="Pons N."/>
            <person name="Pedersen O."/>
            <person name="Prifti E."/>
            <person name="Qin J."/>
            <person name="Raes J."/>
            <person name="Tap J."/>
            <person name="Tims S."/>
            <person name="Ussery D.W."/>
            <person name="Yamada T."/>
            <person name="MetaHit consortium"/>
            <person name="Renault P."/>
            <person name="Sicheritz-Ponten T."/>
            <person name="Bork P."/>
            <person name="Wang J."/>
            <person name="Brunak S."/>
            <person name="Ehrlich S.D."/>
        </authorList>
    </citation>
    <scope>NUCLEOTIDE SEQUENCE [LARGE SCALE GENOMIC DNA]</scope>
</reference>
<evidence type="ECO:0000259" key="1">
    <source>
        <dbReference type="Pfam" id="PF24963"/>
    </source>
</evidence>
<accession>R6TS50</accession>
<dbReference type="AlphaFoldDB" id="R6TS50"/>
<evidence type="ECO:0000313" key="2">
    <source>
        <dbReference type="EMBL" id="CDC74985.1"/>
    </source>
</evidence>
<dbReference type="Pfam" id="PF24963">
    <property type="entry name" value="DUF7768"/>
    <property type="match status" value="1"/>
</dbReference>